<sequence length="499" mass="56288">MLCSGTIPLFNAPLLPHSMIRHFDKSRLIQSANAFQSKGNIERARRMFQRINELFPGDFDTIGQELVASLRVCNWQRYDYLQRALRDNFRHKGGFLIGEPVLASPYFGAADLLDISQRHAKNFSIRQDSPASTRPRRAIASGDKLRVGFLGSDFYNQATTHLMVGLIEEHDRSRFEYIAYDTRSTADDPMRQRIIKAFDRFHQVAHLDNASIAEMIESDAIDILLFLRNPTDSRVGVLALRPATVQIAYLYNPSGFGAPMVDFLIADPIVVPPELACNYSERIARLPFSYQPNDLQRPLPQPCPREEFGLPPDKFVLANLGSTFKITPPMFDAWCDILRRHSDSVLWLLEPAASGAENLRLEASLRGVDPARLFFSPIEAIGRHITRLACADLMLDTYPYGGHTGSSDALWAGLPVLTLMGETFASRVAASLLNAVGLSGLIAKTAEDYVAIAGRMIEDRRSLEAYRAHLRNRRESLPLFDIRSYSRDFEEMLMHVWLE</sequence>
<keyword evidence="2 6" id="KW-0808">Transferase</keyword>
<evidence type="ECO:0000313" key="7">
    <source>
        <dbReference type="Proteomes" id="UP000071778"/>
    </source>
</evidence>
<dbReference type="GO" id="GO:0016740">
    <property type="term" value="F:transferase activity"/>
    <property type="evidence" value="ECO:0007669"/>
    <property type="project" value="UniProtKB-KW"/>
</dbReference>
<evidence type="ECO:0000259" key="5">
    <source>
        <dbReference type="Pfam" id="PF13844"/>
    </source>
</evidence>
<keyword evidence="4" id="KW-0802">TPR repeat</keyword>
<dbReference type="AlphaFoldDB" id="A0A127PQZ5"/>
<feature type="domain" description="O-GlcNAc transferase C-terminal" evidence="5">
    <location>
        <begin position="305"/>
        <end position="488"/>
    </location>
</feature>
<accession>A0A127PQZ5</accession>
<dbReference type="SUPFAM" id="SSF53756">
    <property type="entry name" value="UDP-Glycosyltransferase/glycogen phosphorylase"/>
    <property type="match status" value="1"/>
</dbReference>
<dbReference type="Proteomes" id="UP000071778">
    <property type="component" value="Chromosome"/>
</dbReference>
<dbReference type="Gene3D" id="3.40.50.2000">
    <property type="entry name" value="Glycogen Phosphorylase B"/>
    <property type="match status" value="1"/>
</dbReference>
<gene>
    <name evidence="6" type="ORF">CAter282_2348</name>
</gene>
<dbReference type="EMBL" id="CP013235">
    <property type="protein sequence ID" value="AMP10096.1"/>
    <property type="molecule type" value="Genomic_DNA"/>
</dbReference>
<keyword evidence="7" id="KW-1185">Reference proteome</keyword>
<dbReference type="Pfam" id="PF13844">
    <property type="entry name" value="Glyco_transf_41"/>
    <property type="match status" value="2"/>
</dbReference>
<organism evidence="6 7">
    <name type="scientific">Collimonas arenae</name>
    <dbReference type="NCBI Taxonomy" id="279058"/>
    <lineage>
        <taxon>Bacteria</taxon>
        <taxon>Pseudomonadati</taxon>
        <taxon>Pseudomonadota</taxon>
        <taxon>Betaproteobacteria</taxon>
        <taxon>Burkholderiales</taxon>
        <taxon>Oxalobacteraceae</taxon>
        <taxon>Collimonas</taxon>
    </lineage>
</organism>
<comment type="pathway">
    <text evidence="1">Protein modification; protein glycosylation.</text>
</comment>
<reference evidence="6 7" key="1">
    <citation type="submission" date="2015-11" db="EMBL/GenBank/DDBJ databases">
        <title>Exploring the genomic traits of fungus-feeding bacterial genus Collimonas.</title>
        <authorList>
            <person name="Song C."/>
            <person name="Schmidt R."/>
            <person name="de Jager V."/>
            <person name="Krzyzanowska D."/>
            <person name="Jongedijk E."/>
            <person name="Cankar K."/>
            <person name="Beekwilder J."/>
            <person name="van Veen A."/>
            <person name="de Boer W."/>
            <person name="van Veen J.A."/>
            <person name="Garbeva P."/>
        </authorList>
    </citation>
    <scope>NUCLEOTIDE SEQUENCE [LARGE SCALE GENOMIC DNA]</scope>
    <source>
        <strain evidence="6 7">Ter282</strain>
    </source>
</reference>
<dbReference type="PATRIC" id="fig|279058.17.peg.2561"/>
<keyword evidence="3" id="KW-0677">Repeat</keyword>
<protein>
    <submittedName>
        <fullName evidence="6">Glycosyl transferase 41 family protein</fullName>
    </submittedName>
</protein>
<evidence type="ECO:0000313" key="6">
    <source>
        <dbReference type="EMBL" id="AMP10096.1"/>
    </source>
</evidence>
<dbReference type="PANTHER" id="PTHR44998:SF1">
    <property type="entry name" value="UDP-N-ACETYLGLUCOSAMINE--PEPTIDE N-ACETYLGLUCOSAMINYLTRANSFERASE 110 KDA SUBUNIT"/>
    <property type="match status" value="1"/>
</dbReference>
<feature type="domain" description="O-GlcNAc transferase C-terminal" evidence="5">
    <location>
        <begin position="133"/>
        <end position="291"/>
    </location>
</feature>
<dbReference type="InterPro" id="IPR029489">
    <property type="entry name" value="OGT/SEC/SPY_C"/>
</dbReference>
<dbReference type="PANTHER" id="PTHR44998">
    <property type="match status" value="1"/>
</dbReference>
<evidence type="ECO:0000256" key="1">
    <source>
        <dbReference type="ARBA" id="ARBA00004922"/>
    </source>
</evidence>
<evidence type="ECO:0000256" key="3">
    <source>
        <dbReference type="ARBA" id="ARBA00022737"/>
    </source>
</evidence>
<proteinExistence type="predicted"/>
<dbReference type="Gene3D" id="3.40.50.11380">
    <property type="match status" value="1"/>
</dbReference>
<evidence type="ECO:0000256" key="2">
    <source>
        <dbReference type="ARBA" id="ARBA00022679"/>
    </source>
</evidence>
<evidence type="ECO:0000256" key="4">
    <source>
        <dbReference type="ARBA" id="ARBA00022803"/>
    </source>
</evidence>
<name>A0A127PQZ5_9BURK</name>